<dbReference type="RefSeq" id="WP_145216528.1">
    <property type="nucleotide sequence ID" value="NZ_CP036432.1"/>
</dbReference>
<dbReference type="Proteomes" id="UP000318081">
    <property type="component" value="Chromosome"/>
</dbReference>
<keyword evidence="3" id="KW-1185">Reference proteome</keyword>
<keyword evidence="1" id="KW-0732">Signal</keyword>
<evidence type="ECO:0000313" key="3">
    <source>
        <dbReference type="Proteomes" id="UP000318081"/>
    </source>
</evidence>
<reference evidence="2 3" key="1">
    <citation type="submission" date="2019-02" db="EMBL/GenBank/DDBJ databases">
        <title>Deep-cultivation of Planctomycetes and their phenomic and genomic characterization uncovers novel biology.</title>
        <authorList>
            <person name="Wiegand S."/>
            <person name="Jogler M."/>
            <person name="Boedeker C."/>
            <person name="Pinto D."/>
            <person name="Vollmers J."/>
            <person name="Rivas-Marin E."/>
            <person name="Kohn T."/>
            <person name="Peeters S.H."/>
            <person name="Heuer A."/>
            <person name="Rast P."/>
            <person name="Oberbeckmann S."/>
            <person name="Bunk B."/>
            <person name="Jeske O."/>
            <person name="Meyerdierks A."/>
            <person name="Storesund J.E."/>
            <person name="Kallscheuer N."/>
            <person name="Luecker S."/>
            <person name="Lage O.M."/>
            <person name="Pohl T."/>
            <person name="Merkel B.J."/>
            <person name="Hornburger P."/>
            <person name="Mueller R.-W."/>
            <person name="Bruemmer F."/>
            <person name="Labrenz M."/>
            <person name="Spormann A.M."/>
            <person name="Op den Camp H."/>
            <person name="Overmann J."/>
            <person name="Amann R."/>
            <person name="Jetten M.S.M."/>
            <person name="Mascher T."/>
            <person name="Medema M.H."/>
            <person name="Devos D.P."/>
            <person name="Kaster A.-K."/>
            <person name="Ovreas L."/>
            <person name="Rohde M."/>
            <person name="Galperin M.Y."/>
            <person name="Jogler C."/>
        </authorList>
    </citation>
    <scope>NUCLEOTIDE SEQUENCE [LARGE SCALE GENOMIC DNA]</scope>
    <source>
        <strain evidence="2 3">TBK1r</strain>
    </source>
</reference>
<organism evidence="2 3">
    <name type="scientific">Stieleria magnilauensis</name>
    <dbReference type="NCBI Taxonomy" id="2527963"/>
    <lineage>
        <taxon>Bacteria</taxon>
        <taxon>Pseudomonadati</taxon>
        <taxon>Planctomycetota</taxon>
        <taxon>Planctomycetia</taxon>
        <taxon>Pirellulales</taxon>
        <taxon>Pirellulaceae</taxon>
        <taxon>Stieleria</taxon>
    </lineage>
</organism>
<feature type="chain" id="PRO_5046365616" description="Secreted protein" evidence="1">
    <location>
        <begin position="23"/>
        <end position="64"/>
    </location>
</feature>
<evidence type="ECO:0000313" key="2">
    <source>
        <dbReference type="EMBL" id="QDV86014.1"/>
    </source>
</evidence>
<dbReference type="PROSITE" id="PS51257">
    <property type="entry name" value="PROKAR_LIPOPROTEIN"/>
    <property type="match status" value="1"/>
</dbReference>
<evidence type="ECO:0008006" key="4">
    <source>
        <dbReference type="Google" id="ProtNLM"/>
    </source>
</evidence>
<sequence>MKRTLSLSLFGLLFATAISITGCGGGGEAEFTPTDAQTADELAEEEAYDKAMNAAAQETASQGN</sequence>
<gene>
    <name evidence="2" type="ORF">TBK1r_50310</name>
</gene>
<name>A0ABX5XVN5_9BACT</name>
<protein>
    <recommendedName>
        <fullName evidence="4">Secreted protein</fullName>
    </recommendedName>
</protein>
<feature type="signal peptide" evidence="1">
    <location>
        <begin position="1"/>
        <end position="22"/>
    </location>
</feature>
<evidence type="ECO:0000256" key="1">
    <source>
        <dbReference type="SAM" id="SignalP"/>
    </source>
</evidence>
<proteinExistence type="predicted"/>
<dbReference type="EMBL" id="CP036432">
    <property type="protein sequence ID" value="QDV86014.1"/>
    <property type="molecule type" value="Genomic_DNA"/>
</dbReference>
<accession>A0ABX5XVN5</accession>